<evidence type="ECO:0000256" key="1">
    <source>
        <dbReference type="SAM" id="MobiDB-lite"/>
    </source>
</evidence>
<reference evidence="3" key="1">
    <citation type="submission" date="2022-03" db="EMBL/GenBank/DDBJ databases">
        <title>Draft genome sequence of Aduncisulcus paluster, a free-living microaerophilic Fornicata.</title>
        <authorList>
            <person name="Yuyama I."/>
            <person name="Kume K."/>
            <person name="Tamura T."/>
            <person name="Inagaki Y."/>
            <person name="Hashimoto T."/>
        </authorList>
    </citation>
    <scope>NUCLEOTIDE SEQUENCE</scope>
    <source>
        <strain evidence="3">NY0171</strain>
    </source>
</reference>
<organism evidence="3 4">
    <name type="scientific">Aduncisulcus paluster</name>
    <dbReference type="NCBI Taxonomy" id="2918883"/>
    <lineage>
        <taxon>Eukaryota</taxon>
        <taxon>Metamonada</taxon>
        <taxon>Carpediemonas-like organisms</taxon>
        <taxon>Aduncisulcus</taxon>
    </lineage>
</organism>
<feature type="compositionally biased region" description="Polar residues" evidence="1">
    <location>
        <begin position="67"/>
        <end position="76"/>
    </location>
</feature>
<keyword evidence="2" id="KW-1133">Transmembrane helix</keyword>
<feature type="region of interest" description="Disordered" evidence="1">
    <location>
        <begin position="2087"/>
        <end position="2145"/>
    </location>
</feature>
<accession>A0ABQ5K3L2</accession>
<feature type="transmembrane region" description="Helical" evidence="2">
    <location>
        <begin position="1844"/>
        <end position="1867"/>
    </location>
</feature>
<feature type="compositionally biased region" description="Low complexity" evidence="1">
    <location>
        <begin position="164"/>
        <end position="176"/>
    </location>
</feature>
<keyword evidence="2" id="KW-0812">Transmembrane</keyword>
<protein>
    <submittedName>
        <fullName evidence="3">Uncharacterized protein</fullName>
    </submittedName>
</protein>
<feature type="compositionally biased region" description="Polar residues" evidence="1">
    <location>
        <begin position="177"/>
        <end position="186"/>
    </location>
</feature>
<dbReference type="EMBL" id="BQXS01012589">
    <property type="protein sequence ID" value="GKT25491.1"/>
    <property type="molecule type" value="Genomic_DNA"/>
</dbReference>
<evidence type="ECO:0000313" key="3">
    <source>
        <dbReference type="EMBL" id="GKT25491.1"/>
    </source>
</evidence>
<feature type="compositionally biased region" description="Basic residues" evidence="1">
    <location>
        <begin position="37"/>
        <end position="53"/>
    </location>
</feature>
<evidence type="ECO:0000256" key="2">
    <source>
        <dbReference type="SAM" id="Phobius"/>
    </source>
</evidence>
<comment type="caution">
    <text evidence="3">The sequence shown here is derived from an EMBL/GenBank/DDBJ whole genome shotgun (WGS) entry which is preliminary data.</text>
</comment>
<gene>
    <name evidence="3" type="ORF">ADUPG1_013058</name>
</gene>
<keyword evidence="2" id="KW-0472">Membrane</keyword>
<feature type="compositionally biased region" description="Low complexity" evidence="1">
    <location>
        <begin position="54"/>
        <end position="66"/>
    </location>
</feature>
<name>A0ABQ5K3L2_9EUKA</name>
<proteinExistence type="predicted"/>
<dbReference type="Proteomes" id="UP001057375">
    <property type="component" value="Unassembled WGS sequence"/>
</dbReference>
<evidence type="ECO:0000313" key="4">
    <source>
        <dbReference type="Proteomes" id="UP001057375"/>
    </source>
</evidence>
<keyword evidence="4" id="KW-1185">Reference proteome</keyword>
<feature type="region of interest" description="Disordered" evidence="1">
    <location>
        <begin position="32"/>
        <end position="79"/>
    </location>
</feature>
<feature type="region of interest" description="Disordered" evidence="1">
    <location>
        <begin position="161"/>
        <end position="189"/>
    </location>
</feature>
<sequence length="2145" mass="237769">MSVNMYHVSSQPNTFRMGLSYSQPLYTIQSHSIPHPPSKKLIHSKRISNKRRVSSTTTDVSSRSHSCQNRSFPSKRSSTCLISSTLPPSSISSPTQDYVHPSGLDFLSKLALSTDDISLESIPEPSSSLTSHTLLPLQTVPPQSSFSLSFPISSLRISNKRRVSSTTTDVSSRSHSCQNRSFPSKRSSTCLISSTLPPSSISSPTQDYVHPSGLDFLSKLALSTDDISLESIPEPSSSLTSHTLLPLQTVPPQSSFSLSFPISSLVPIFKSISLTSDEIESSVSSRLDHSHALSHSLEYIHAKLQEQLALHRGSETPPHLDFHSTFDSIDSTLKAIKMESNDMYEESILSLTLKNSLSSQLQKLEGNICSIAKNSQHVADLSKFISSHLDLLEKEDHEDSFEFNKEVQTILLALSHLKTVFDNISDYSFSSIHSPLFMSGKYSFPHSAIKLSPLVDERTRKSFEKEAESREKMRQNTLNNIVKSFQDLDIIHHHAEDHEDSREIACESDSHLSKNINLQMHRVPVSPYSHPLSNTSFPSLSDFPSFSSYFESEQDTSSIFINQFGHFESIPKSDETLQSFSIFSLYGTGAVSTSTLESGTVIIADMSESTNIYPDDITERIGEEEISITDSAIISTPILPIGVSPSSVTSITLDISEYLNPIHYKMHVLSPDHAVGVVTQLNTNFHTSHIQICELQNGFTMSARDCFTLTALASAKLSTSFLLVQSEPVSAIYSDSSVMVVFSALTSSFNIVTVSYTLTFDDSGSSDLSMNILSPDLTENMLETIESSNIILSDAISLSDGSSSCSESSCDPASSDIAVSFIVLPSDLSDFFIDGGNADFSNLNYFYGEYFYPSSHPFNDSDLFPTVYCEFTFRQNGLPAKQRFCFQTTKSRMSKLFSFGESVFFIQVLNATFHTLISKHVVSSLTISSDASVPNTVEYSTIYLHNFTFMSDSDNSVEWPVSFDFHLWEDPDSLSDPILYMAFNAMYNEDNNFNLTSSQLSVNTYVFYVLFPANASSSLLNATEAGYISTPIHLSSSIVMEWDCDTYPILCLSNVPSVSIGVTNELVIVSSVLHTLDNASPTSMDVYACIKEDISICTSLLDTGFMPKAPQSIFGEPHTISDIGVPILMSIDPFLANSHTDSLDSSIIHLFVCALYHMEGIICGERGSFGQIISFTPSFIPQSSSINSLSTPSGNSLKRYVLSSNGYPVELQTTSKHSYLILGLVSSENVLSVGYSHLDYALISHDLPDEADVTVICSLSCVVYIQPCPNSSVTISRVSQSILSYSTNSDDDDENTYWNEGELIINLDISSSLAADISEYPSDWPHSFDELDFDTVFNKFRLSLPNSQYIYITDIDSSLISRLYFSLIVPECSIFGISSDIYVLSGSYTEPFQSNAIDILSTNHDINIWVEIRCKVCNIRCLAQECSPSISIESDGVLLSLENDAQGLAECLKVLEVKTSIKTSEEGEVSESDNPVLYISANHTGNYSDPIEYSSTLIPVSCLVQTSNFPSNLESIEMFYGSSLSLFDDISLSYSCTEEEDELSDLNLALTMYSETDSSKTNVIDSFVSILTDGCSFSDGILTGSVSLIQSCLQLLLFSASISGNFYLSLELEHLFLDYEISIIEPIQFDSSINNDNLIYYSLDINGFVEFLPISFISEPDSVDLYSIETHPLYGVLDISVQTDSQIIYKYTPNSQFCGNDMISIKYVNYQSSYYLFLNVYFQIFSKVPSPSSNVEYKLSDGLRYVEYIQEQNIHSKACSLDIGSLFSSSTVSSLSVSISSSSFSSVCEAHNPSLCEFGSDESSLQITCFSTNLRSIQIPIDIYSTFSSSPLHFCYIVSQKISLFFIIGIGITGIILLIFGLFLIFLPKFRTFFCSLFVRCGFCSSYSQKCLSQTPKLHQSTVVVRYLDELNSDGIPSKLYDDSSVIPSYLQEHRKSISNISISETSIPSSFQPRRDSQTTNPFCPPILAFNPEHLRLPSVFRHRGSLSSEGDSVSRMYHSARPLHTSSIEVAPRVTRSLTSGTSKLLHYEQGIGVHHQDQPFHQKSHFETMFSYENVIDDDLEEDSCISQPFDPFLDIEKKPLPPIRHTEKESIPPSSSLFIHSAPKPKHSAKRKKEKPPKKGSKLRKKQTNSHLKKKKSKKGN</sequence>
<feature type="compositionally biased region" description="Basic residues" evidence="1">
    <location>
        <begin position="2107"/>
        <end position="2145"/>
    </location>
</feature>